<accession>A0A926D408</accession>
<name>A0A926D408_9FIRM</name>
<dbReference type="PANTHER" id="PTHR13932">
    <property type="entry name" value="COPROPORPHYRINIGEN III OXIDASE"/>
    <property type="match status" value="1"/>
</dbReference>
<dbReference type="InterPro" id="IPR034505">
    <property type="entry name" value="Coproporphyrinogen-III_oxidase"/>
</dbReference>
<dbReference type="CDD" id="cd01335">
    <property type="entry name" value="Radical_SAM"/>
    <property type="match status" value="1"/>
</dbReference>
<dbReference type="SMART" id="SM00729">
    <property type="entry name" value="Elp3"/>
    <property type="match status" value="1"/>
</dbReference>
<dbReference type="EC" id="1.3.98.3" evidence="2"/>
<dbReference type="Gene3D" id="3.80.30.20">
    <property type="entry name" value="tm_1862 like domain"/>
    <property type="match status" value="1"/>
</dbReference>
<dbReference type="Pfam" id="PF04055">
    <property type="entry name" value="Radical_SAM"/>
    <property type="match status" value="1"/>
</dbReference>
<dbReference type="InterPro" id="IPR058240">
    <property type="entry name" value="rSAM_sf"/>
</dbReference>
<comment type="caution">
    <text evidence="2">The sequence shown here is derived from an EMBL/GenBank/DDBJ whole genome shotgun (WGS) entry which is preliminary data.</text>
</comment>
<evidence type="ECO:0000313" key="2">
    <source>
        <dbReference type="EMBL" id="MBC8531082.1"/>
    </source>
</evidence>
<feature type="domain" description="Radical SAM core" evidence="1">
    <location>
        <begin position="159"/>
        <end position="394"/>
    </location>
</feature>
<dbReference type="PROSITE" id="PS51918">
    <property type="entry name" value="RADICAL_SAM"/>
    <property type="match status" value="1"/>
</dbReference>
<proteinExistence type="predicted"/>
<dbReference type="InterPro" id="IPR023995">
    <property type="entry name" value="HemZ"/>
</dbReference>
<dbReference type="RefSeq" id="WP_249315145.1">
    <property type="nucleotide sequence ID" value="NZ_JACRSR010000001.1"/>
</dbReference>
<reference evidence="2" key="1">
    <citation type="submission" date="2020-08" db="EMBL/GenBank/DDBJ databases">
        <title>Genome public.</title>
        <authorList>
            <person name="Liu C."/>
            <person name="Sun Q."/>
        </authorList>
    </citation>
    <scope>NUCLEOTIDE SEQUENCE</scope>
    <source>
        <strain evidence="2">NSJ-53</strain>
    </source>
</reference>
<gene>
    <name evidence="2" type="primary">hemZ</name>
    <name evidence="2" type="ORF">H8696_04380</name>
</gene>
<dbReference type="PANTHER" id="PTHR13932:SF1">
    <property type="entry name" value="OXYGEN-INDEPENDENT COPROPORPHYRINOGEN-III OXIDASE-LIKE PROTEIN HEMZ"/>
    <property type="match status" value="1"/>
</dbReference>
<organism evidence="2 3">
    <name type="scientific">Gehongia tenuis</name>
    <dbReference type="NCBI Taxonomy" id="2763655"/>
    <lineage>
        <taxon>Bacteria</taxon>
        <taxon>Bacillati</taxon>
        <taxon>Bacillota</taxon>
        <taxon>Clostridia</taxon>
        <taxon>Christensenellales</taxon>
        <taxon>Christensenellaceae</taxon>
        <taxon>Gehongia</taxon>
    </lineage>
</organism>
<evidence type="ECO:0000313" key="3">
    <source>
        <dbReference type="Proteomes" id="UP000623172"/>
    </source>
</evidence>
<dbReference type="InterPro" id="IPR006638">
    <property type="entry name" value="Elp3/MiaA/NifB-like_rSAM"/>
</dbReference>
<dbReference type="AlphaFoldDB" id="A0A926D408"/>
<protein>
    <submittedName>
        <fullName evidence="2">Coproporphyrinogen dehydrogenase HemZ</fullName>
        <ecNumber evidence="2">1.3.98.3</ecNumber>
    </submittedName>
</protein>
<dbReference type="GO" id="GO:0051989">
    <property type="term" value="F:coproporphyrinogen dehydrogenase activity"/>
    <property type="evidence" value="ECO:0007669"/>
    <property type="project" value="UniProtKB-EC"/>
</dbReference>
<dbReference type="GO" id="GO:0051539">
    <property type="term" value="F:4 iron, 4 sulfur cluster binding"/>
    <property type="evidence" value="ECO:0007669"/>
    <property type="project" value="TreeGrafter"/>
</dbReference>
<dbReference type="NCBIfam" id="TIGR03994">
    <property type="entry name" value="rSAM_HemZ"/>
    <property type="match status" value="1"/>
</dbReference>
<dbReference type="SUPFAM" id="SSF102114">
    <property type="entry name" value="Radical SAM enzymes"/>
    <property type="match status" value="1"/>
</dbReference>
<sequence length="493" mass="56330">MGLVLNHPELFNDIGDVVRMFDPCPVTLTQDRTGRVLIHEVKKEEDRWRQRAELWEEGKLTAYEEREDPIPGGRPLIQKRIFRRAAKLCVYDLMRKATGKTLPWGSLTGVRPGKLFRDLAGQEGPEGAERILRETYDVSPAKIGLLRRIYSEQKPFLDSTDVRDVDVYIGVPFCRTRCVYCSFAAYAGVKEDLKTRYVDTLLREMEGVWQPLGDRLRVRSVYVGGGTPTALPVRELRRILQKAHALFDPMPEFTVEAGRPDTLNPEVFAMLKGEGVDRICINPQTMNPKTLQIIGREYGEGEIERAFDEARKAGFSWINMDVIAGLPGETAEDFEKTLARIRQLAPENLTVHTLAIKRASELKERLREYALAPVTEVERMLELSCETADALSMEPYYLYRQKYMTGNLENVGWGKKGSYCVYNIDTMEELTSNLAFGAGAITKRYFKKDNRIERAPNVRNLGDYFSRTDEMIDRKIKLFDPSVDIEGGRTYND</sequence>
<dbReference type="SFLD" id="SFLDG01065">
    <property type="entry name" value="anaerobic_coproporphyrinogen-I"/>
    <property type="match status" value="1"/>
</dbReference>
<dbReference type="SFLD" id="SFLDF00310">
    <property type="entry name" value="oxygen-independent_coproporphy"/>
    <property type="match status" value="1"/>
</dbReference>
<dbReference type="Proteomes" id="UP000623172">
    <property type="component" value="Unassembled WGS sequence"/>
</dbReference>
<dbReference type="InterPro" id="IPR007197">
    <property type="entry name" value="rSAM"/>
</dbReference>
<dbReference type="GO" id="GO:0006779">
    <property type="term" value="P:porphyrin-containing compound biosynthetic process"/>
    <property type="evidence" value="ECO:0007669"/>
    <property type="project" value="TreeGrafter"/>
</dbReference>
<dbReference type="InterPro" id="IPR023404">
    <property type="entry name" value="rSAM_horseshoe"/>
</dbReference>
<dbReference type="SFLD" id="SFLDS00029">
    <property type="entry name" value="Radical_SAM"/>
    <property type="match status" value="1"/>
</dbReference>
<keyword evidence="2" id="KW-0560">Oxidoreductase</keyword>
<dbReference type="EMBL" id="JACRSR010000001">
    <property type="protein sequence ID" value="MBC8531082.1"/>
    <property type="molecule type" value="Genomic_DNA"/>
</dbReference>
<evidence type="ECO:0000259" key="1">
    <source>
        <dbReference type="PROSITE" id="PS51918"/>
    </source>
</evidence>
<dbReference type="GO" id="GO:0005737">
    <property type="term" value="C:cytoplasm"/>
    <property type="evidence" value="ECO:0007669"/>
    <property type="project" value="TreeGrafter"/>
</dbReference>
<keyword evidence="3" id="KW-1185">Reference proteome</keyword>